<name>A0A1I7SHP8_BURXY</name>
<sequence>MTVDRGFDAKTKRHPIVFVSKDILERFGIMDRVSSSGVIASSSASEDLNMEKLSLSPQNNNGYRKNKKVSGVFK</sequence>
<dbReference type="Proteomes" id="UP000095284">
    <property type="component" value="Unplaced"/>
</dbReference>
<evidence type="ECO:0000313" key="2">
    <source>
        <dbReference type="Proteomes" id="UP000095284"/>
    </source>
</evidence>
<reference evidence="3" key="1">
    <citation type="submission" date="2016-11" db="UniProtKB">
        <authorList>
            <consortium name="WormBaseParasite"/>
        </authorList>
    </citation>
    <scope>IDENTIFICATION</scope>
</reference>
<dbReference type="AlphaFoldDB" id="A0A1I7SHP8"/>
<organism evidence="2 3">
    <name type="scientific">Bursaphelenchus xylophilus</name>
    <name type="common">Pinewood nematode worm</name>
    <name type="synonym">Aphelenchoides xylophilus</name>
    <dbReference type="NCBI Taxonomy" id="6326"/>
    <lineage>
        <taxon>Eukaryota</taxon>
        <taxon>Metazoa</taxon>
        <taxon>Ecdysozoa</taxon>
        <taxon>Nematoda</taxon>
        <taxon>Chromadorea</taxon>
        <taxon>Rhabditida</taxon>
        <taxon>Tylenchina</taxon>
        <taxon>Tylenchomorpha</taxon>
        <taxon>Aphelenchoidea</taxon>
        <taxon>Aphelenchoididae</taxon>
        <taxon>Bursaphelenchus</taxon>
    </lineage>
</organism>
<protein>
    <submittedName>
        <fullName evidence="3">Type II toxin-antitoxin system HicA family toxin</fullName>
    </submittedName>
</protein>
<evidence type="ECO:0000313" key="3">
    <source>
        <dbReference type="WBParaSite" id="BXY_1256500.1"/>
    </source>
</evidence>
<dbReference type="WBParaSite" id="BXY_1256500.1">
    <property type="protein sequence ID" value="BXY_1256500.1"/>
    <property type="gene ID" value="BXY_1256500"/>
</dbReference>
<accession>A0A1I7SHP8</accession>
<proteinExistence type="predicted"/>
<feature type="region of interest" description="Disordered" evidence="1">
    <location>
        <begin position="53"/>
        <end position="74"/>
    </location>
</feature>
<evidence type="ECO:0000256" key="1">
    <source>
        <dbReference type="SAM" id="MobiDB-lite"/>
    </source>
</evidence>